<dbReference type="GO" id="GO:0046983">
    <property type="term" value="F:protein dimerization activity"/>
    <property type="evidence" value="ECO:0007669"/>
    <property type="project" value="InterPro"/>
</dbReference>
<evidence type="ECO:0000256" key="2">
    <source>
        <dbReference type="ARBA" id="ARBA00023163"/>
    </source>
</evidence>
<keyword evidence="1" id="KW-0240">DNA-directed RNA polymerase</keyword>
<proteinExistence type="inferred from homology"/>
<dbReference type="CDD" id="cd07029">
    <property type="entry name" value="RNAP_I_III_AC19"/>
    <property type="match status" value="1"/>
</dbReference>
<keyword evidence="2" id="KW-0804">Transcription</keyword>
<dbReference type="Pfam" id="PF13656">
    <property type="entry name" value="RNA_pol_L_2"/>
    <property type="match status" value="1"/>
</dbReference>
<dbReference type="HAMAP" id="MF_00261">
    <property type="entry name" value="RNApol_arch_Rpo11"/>
    <property type="match status" value="1"/>
</dbReference>
<accession>A0A7S3IRN2</accession>
<evidence type="ECO:0000313" key="5">
    <source>
        <dbReference type="EMBL" id="CAE0330772.1"/>
    </source>
</evidence>
<dbReference type="Gene3D" id="3.30.1360.10">
    <property type="entry name" value="RNA polymerase, RBP11-like subunit"/>
    <property type="match status" value="1"/>
</dbReference>
<dbReference type="GO" id="GO:0006362">
    <property type="term" value="P:transcription elongation by RNA polymerase I"/>
    <property type="evidence" value="ECO:0007669"/>
    <property type="project" value="TreeGrafter"/>
</dbReference>
<organism evidence="5">
    <name type="scientific">Strombidium inclinatum</name>
    <dbReference type="NCBI Taxonomy" id="197538"/>
    <lineage>
        <taxon>Eukaryota</taxon>
        <taxon>Sar</taxon>
        <taxon>Alveolata</taxon>
        <taxon>Ciliophora</taxon>
        <taxon>Intramacronucleata</taxon>
        <taxon>Spirotrichea</taxon>
        <taxon>Oligotrichia</taxon>
        <taxon>Strombidiidae</taxon>
        <taxon>Strombidium</taxon>
    </lineage>
</organism>
<dbReference type="SUPFAM" id="SSF55257">
    <property type="entry name" value="RBP11-like subunits of RNA polymerase"/>
    <property type="match status" value="1"/>
</dbReference>
<dbReference type="AlphaFoldDB" id="A0A7S3IRN2"/>
<dbReference type="PANTHER" id="PTHR13946:SF28">
    <property type="entry name" value="DNA-DIRECTED RNA POLYMERASES I AND III SUBUNIT RPAC2"/>
    <property type="match status" value="1"/>
</dbReference>
<evidence type="ECO:0000256" key="3">
    <source>
        <dbReference type="ARBA" id="ARBA00025751"/>
    </source>
</evidence>
<protein>
    <recommendedName>
        <fullName evidence="4">DNA-directed RNA polymerase RBP11-like dimerisation domain-containing protein</fullName>
    </recommendedName>
</protein>
<name>A0A7S3IRN2_9SPIT</name>
<dbReference type="InterPro" id="IPR009025">
    <property type="entry name" value="RBP11-like_dimer"/>
</dbReference>
<dbReference type="GO" id="GO:0005666">
    <property type="term" value="C:RNA polymerase III complex"/>
    <property type="evidence" value="ECO:0007669"/>
    <property type="project" value="TreeGrafter"/>
</dbReference>
<reference evidence="5" key="1">
    <citation type="submission" date="2021-01" db="EMBL/GenBank/DDBJ databases">
        <authorList>
            <person name="Corre E."/>
            <person name="Pelletier E."/>
            <person name="Niang G."/>
            <person name="Scheremetjew M."/>
            <person name="Finn R."/>
            <person name="Kale V."/>
            <person name="Holt S."/>
            <person name="Cochrane G."/>
            <person name="Meng A."/>
            <person name="Brown T."/>
            <person name="Cohen L."/>
        </authorList>
    </citation>
    <scope>NUCLEOTIDE SEQUENCE</scope>
    <source>
        <strain evidence="5">S3</strain>
    </source>
</reference>
<dbReference type="GO" id="GO:0005736">
    <property type="term" value="C:RNA polymerase I complex"/>
    <property type="evidence" value="ECO:0007669"/>
    <property type="project" value="TreeGrafter"/>
</dbReference>
<dbReference type="InterPro" id="IPR036603">
    <property type="entry name" value="RBP11-like"/>
</dbReference>
<dbReference type="GO" id="GO:0003899">
    <property type="term" value="F:DNA-directed RNA polymerase activity"/>
    <property type="evidence" value="ECO:0007669"/>
    <property type="project" value="InterPro"/>
</dbReference>
<dbReference type="InterPro" id="IPR033898">
    <property type="entry name" value="RNAP_AC19"/>
</dbReference>
<feature type="domain" description="DNA-directed RNA polymerase RBP11-like dimerisation" evidence="4">
    <location>
        <begin position="42"/>
        <end position="117"/>
    </location>
</feature>
<dbReference type="InterPro" id="IPR022905">
    <property type="entry name" value="Rpo11-like"/>
</dbReference>
<evidence type="ECO:0000259" key="4">
    <source>
        <dbReference type="Pfam" id="PF13656"/>
    </source>
</evidence>
<gene>
    <name evidence="5" type="ORF">SINC0208_LOCUS11404</name>
</gene>
<sequence>MELNYDEEGVVAEEENKATNEINYSAVPPLQIKRADEDPYNATYTFLNEDHTLGVLLRSEILKNNHVQFCAYSVPHPSEPFMNVRIQCNEDGSQHDTKKVLNHGLKRMTKMCDVLDEKFADKLKQFKEAQE</sequence>
<dbReference type="PANTHER" id="PTHR13946">
    <property type="entry name" value="DNA-DIRECTED RNA POLYMERASE I,II,III"/>
    <property type="match status" value="1"/>
</dbReference>
<dbReference type="GO" id="GO:0006383">
    <property type="term" value="P:transcription by RNA polymerase III"/>
    <property type="evidence" value="ECO:0007669"/>
    <property type="project" value="TreeGrafter"/>
</dbReference>
<comment type="similarity">
    <text evidence="3">Belongs to the archaeal Rpo11/eukaryotic RPB11/RPC19 RNA polymerase subunit family.</text>
</comment>
<evidence type="ECO:0000256" key="1">
    <source>
        <dbReference type="ARBA" id="ARBA00022478"/>
    </source>
</evidence>
<dbReference type="EMBL" id="HBIH01028487">
    <property type="protein sequence ID" value="CAE0330772.1"/>
    <property type="molecule type" value="Transcribed_RNA"/>
</dbReference>